<dbReference type="EMBL" id="REGN01000402">
    <property type="protein sequence ID" value="RNA42200.1"/>
    <property type="molecule type" value="Genomic_DNA"/>
</dbReference>
<evidence type="ECO:0000313" key="2">
    <source>
        <dbReference type="EMBL" id="RNA42200.1"/>
    </source>
</evidence>
<reference evidence="2 3" key="1">
    <citation type="journal article" date="2018" name="Sci. Rep.">
        <title>Genomic signatures of local adaptation to the degree of environmental predictability in rotifers.</title>
        <authorList>
            <person name="Franch-Gras L."/>
            <person name="Hahn C."/>
            <person name="Garcia-Roger E.M."/>
            <person name="Carmona M.J."/>
            <person name="Serra M."/>
            <person name="Gomez A."/>
        </authorList>
    </citation>
    <scope>NUCLEOTIDE SEQUENCE [LARGE SCALE GENOMIC DNA]</scope>
    <source>
        <strain evidence="2">HYR1</strain>
    </source>
</reference>
<evidence type="ECO:0000313" key="3">
    <source>
        <dbReference type="Proteomes" id="UP000276133"/>
    </source>
</evidence>
<dbReference type="AlphaFoldDB" id="A0A3M7T2W6"/>
<sequence length="101" mass="11922">MTKREFKSARELALLEILLTTTFLLLFLFFFLFFANFLNNSISSKRNKFYTRLECLEIKLAPNGLVTSTNLLNHTRSLSISHHSNGFEQLYFIFYLLNNFL</sequence>
<keyword evidence="1" id="KW-0472">Membrane</keyword>
<keyword evidence="3" id="KW-1185">Reference proteome</keyword>
<feature type="transmembrane region" description="Helical" evidence="1">
    <location>
        <begin position="12"/>
        <end position="38"/>
    </location>
</feature>
<comment type="caution">
    <text evidence="2">The sequence shown here is derived from an EMBL/GenBank/DDBJ whole genome shotgun (WGS) entry which is preliminary data.</text>
</comment>
<dbReference type="Proteomes" id="UP000276133">
    <property type="component" value="Unassembled WGS sequence"/>
</dbReference>
<proteinExistence type="predicted"/>
<keyword evidence="1" id="KW-0812">Transmembrane</keyword>
<keyword evidence="1" id="KW-1133">Transmembrane helix</keyword>
<name>A0A3M7T2W6_BRAPC</name>
<accession>A0A3M7T2W6</accession>
<protein>
    <submittedName>
        <fullName evidence="2">Uncharacterized protein</fullName>
    </submittedName>
</protein>
<organism evidence="2 3">
    <name type="scientific">Brachionus plicatilis</name>
    <name type="common">Marine rotifer</name>
    <name type="synonym">Brachionus muelleri</name>
    <dbReference type="NCBI Taxonomy" id="10195"/>
    <lineage>
        <taxon>Eukaryota</taxon>
        <taxon>Metazoa</taxon>
        <taxon>Spiralia</taxon>
        <taxon>Gnathifera</taxon>
        <taxon>Rotifera</taxon>
        <taxon>Eurotatoria</taxon>
        <taxon>Monogononta</taxon>
        <taxon>Pseudotrocha</taxon>
        <taxon>Ploima</taxon>
        <taxon>Brachionidae</taxon>
        <taxon>Brachionus</taxon>
    </lineage>
</organism>
<evidence type="ECO:0000256" key="1">
    <source>
        <dbReference type="SAM" id="Phobius"/>
    </source>
</evidence>
<gene>
    <name evidence="2" type="ORF">BpHYR1_049624</name>
</gene>